<name>A0A0A9CA60_ARUDO</name>
<proteinExistence type="predicted"/>
<dbReference type="EMBL" id="GBRH01229493">
    <property type="protein sequence ID" value="JAD68402.1"/>
    <property type="molecule type" value="Transcribed_RNA"/>
</dbReference>
<reference evidence="1" key="1">
    <citation type="submission" date="2014-09" db="EMBL/GenBank/DDBJ databases">
        <authorList>
            <person name="Magalhaes I.L.F."/>
            <person name="Oliveira U."/>
            <person name="Santos F.R."/>
            <person name="Vidigal T.H.D.A."/>
            <person name="Brescovit A.D."/>
            <person name="Santos A.J."/>
        </authorList>
    </citation>
    <scope>NUCLEOTIDE SEQUENCE</scope>
    <source>
        <tissue evidence="1">Shoot tissue taken approximately 20 cm above the soil surface</tissue>
    </source>
</reference>
<sequence>MSVYSKAFGLWQLNERKTQLNSITKFEIWENNIATGLDW</sequence>
<evidence type="ECO:0000313" key="1">
    <source>
        <dbReference type="EMBL" id="JAD68402.1"/>
    </source>
</evidence>
<protein>
    <submittedName>
        <fullName evidence="1">Uncharacterized protein</fullName>
    </submittedName>
</protein>
<dbReference type="AlphaFoldDB" id="A0A0A9CA60"/>
<organism evidence="1">
    <name type="scientific">Arundo donax</name>
    <name type="common">Giant reed</name>
    <name type="synonym">Donax arundinaceus</name>
    <dbReference type="NCBI Taxonomy" id="35708"/>
    <lineage>
        <taxon>Eukaryota</taxon>
        <taxon>Viridiplantae</taxon>
        <taxon>Streptophyta</taxon>
        <taxon>Embryophyta</taxon>
        <taxon>Tracheophyta</taxon>
        <taxon>Spermatophyta</taxon>
        <taxon>Magnoliopsida</taxon>
        <taxon>Liliopsida</taxon>
        <taxon>Poales</taxon>
        <taxon>Poaceae</taxon>
        <taxon>PACMAD clade</taxon>
        <taxon>Arundinoideae</taxon>
        <taxon>Arundineae</taxon>
        <taxon>Arundo</taxon>
    </lineage>
</organism>
<reference evidence="1" key="2">
    <citation type="journal article" date="2015" name="Data Brief">
        <title>Shoot transcriptome of the giant reed, Arundo donax.</title>
        <authorList>
            <person name="Barrero R.A."/>
            <person name="Guerrero F.D."/>
            <person name="Moolhuijzen P."/>
            <person name="Goolsby J.A."/>
            <person name="Tidwell J."/>
            <person name="Bellgard S.E."/>
            <person name="Bellgard M.I."/>
        </authorList>
    </citation>
    <scope>NUCLEOTIDE SEQUENCE</scope>
    <source>
        <tissue evidence="1">Shoot tissue taken approximately 20 cm above the soil surface</tissue>
    </source>
</reference>
<accession>A0A0A9CA60</accession>